<feature type="compositionally biased region" description="Basic and acidic residues" evidence="1">
    <location>
        <begin position="263"/>
        <end position="272"/>
    </location>
</feature>
<accession>A0A6J4SWG1</accession>
<feature type="compositionally biased region" description="Basic residues" evidence="1">
    <location>
        <begin position="519"/>
        <end position="531"/>
    </location>
</feature>
<feature type="compositionally biased region" description="Basic residues" evidence="1">
    <location>
        <begin position="391"/>
        <end position="400"/>
    </location>
</feature>
<feature type="non-terminal residue" evidence="2">
    <location>
        <position position="531"/>
    </location>
</feature>
<sequence>EGNFSRAGRGGHGGMPALAPPAALLVLDRGKGEQRPGPGIRGGQQGRRPRGPAGGYRVPDRGRDHDRQAPARLSGLPRAGNPPLLPARERERGGTVGGRRAVRSERVAGGGGGPHRPPRLPQPRHRGGGRRPRKPDPGRPRAPALRRGRTEGQGAGGRRRIHPGAGRLGPLGLSLAARGGSRPRGAPTGRDRGRRRAGPRSELHGDPAGNGPGFPSGRGLRGDHGPHPGAEPLRCVQHRPPVHGRAHGAGRSRPRVPLRRGPHARELREPRGGGRRLPPGGGDVHRRLAPHADPGRGRHRRRDLGQQPRPGRRDVGTGGDARAPRPGGHRARRGRAGPRRGQGAHDLRPRRDEDRDPLAPQHPRLRVGLGHGDDPRHGPASGGRAEGGRRTPARRGRPRRRDAALGRGVPGGAGTRPGRARARRGGRGRRPRRRRPRPLAQGDRDVRGGPHLLRRRQLPPGSILVRGDLDRHLRRDHPLRGPNSPGRARPLRSAGLRPTQLPRPRGRRRQGAEKDLRRLPRPRVRGPRRQI</sequence>
<feature type="compositionally biased region" description="Basic residues" evidence="1">
    <location>
        <begin position="116"/>
        <end position="133"/>
    </location>
</feature>
<feature type="region of interest" description="Disordered" evidence="1">
    <location>
        <begin position="1"/>
        <end position="531"/>
    </location>
</feature>
<evidence type="ECO:0000256" key="1">
    <source>
        <dbReference type="SAM" id="MobiDB-lite"/>
    </source>
</evidence>
<dbReference type="AlphaFoldDB" id="A0A6J4SWG1"/>
<name>A0A6J4SWG1_9ACTN</name>
<feature type="compositionally biased region" description="Basic and acidic residues" evidence="1">
    <location>
        <begin position="343"/>
        <end position="357"/>
    </location>
</feature>
<feature type="compositionally biased region" description="Basic residues" evidence="1">
    <location>
        <begin position="327"/>
        <end position="338"/>
    </location>
</feature>
<reference evidence="2" key="1">
    <citation type="submission" date="2020-02" db="EMBL/GenBank/DDBJ databases">
        <authorList>
            <person name="Meier V. D."/>
        </authorList>
    </citation>
    <scope>NUCLEOTIDE SEQUENCE</scope>
    <source>
        <strain evidence="2">AVDCRST_MAG12</strain>
    </source>
</reference>
<feature type="compositionally biased region" description="Basic residues" evidence="1">
    <location>
        <begin position="236"/>
        <end position="262"/>
    </location>
</feature>
<gene>
    <name evidence="2" type="ORF">AVDCRST_MAG12-3021</name>
</gene>
<protein>
    <submittedName>
        <fullName evidence="2">Uncharacterized protein</fullName>
    </submittedName>
</protein>
<proteinExistence type="predicted"/>
<feature type="compositionally biased region" description="Basic residues" evidence="1">
    <location>
        <begin position="418"/>
        <end position="437"/>
    </location>
</feature>
<organism evidence="2">
    <name type="scientific">uncultured Rubrobacteraceae bacterium</name>
    <dbReference type="NCBI Taxonomy" id="349277"/>
    <lineage>
        <taxon>Bacteria</taxon>
        <taxon>Bacillati</taxon>
        <taxon>Actinomycetota</taxon>
        <taxon>Rubrobacteria</taxon>
        <taxon>Rubrobacterales</taxon>
        <taxon>Rubrobacteraceae</taxon>
        <taxon>environmental samples</taxon>
    </lineage>
</organism>
<feature type="compositionally biased region" description="Basic and acidic residues" evidence="1">
    <location>
        <begin position="58"/>
        <end position="69"/>
    </location>
</feature>
<feature type="compositionally biased region" description="Basic and acidic residues" evidence="1">
    <location>
        <begin position="467"/>
        <end position="479"/>
    </location>
</feature>
<feature type="compositionally biased region" description="Low complexity" evidence="1">
    <location>
        <begin position="16"/>
        <end position="25"/>
    </location>
</feature>
<dbReference type="EMBL" id="CADCVK010000423">
    <property type="protein sequence ID" value="CAA9507138.1"/>
    <property type="molecule type" value="Genomic_DNA"/>
</dbReference>
<evidence type="ECO:0000313" key="2">
    <source>
        <dbReference type="EMBL" id="CAA9507138.1"/>
    </source>
</evidence>
<feature type="non-terminal residue" evidence="2">
    <location>
        <position position="1"/>
    </location>
</feature>